<dbReference type="GO" id="GO:0042597">
    <property type="term" value="C:periplasmic space"/>
    <property type="evidence" value="ECO:0007669"/>
    <property type="project" value="UniProtKB-SubCell"/>
</dbReference>
<dbReference type="NCBIfam" id="TIGR03170">
    <property type="entry name" value="flgA_cterm"/>
    <property type="match status" value="1"/>
</dbReference>
<reference evidence="6" key="1">
    <citation type="submission" date="2016-01" db="EMBL/GenBank/DDBJ databases">
        <authorList>
            <person name="Peeters C."/>
        </authorList>
    </citation>
    <scope>NUCLEOTIDE SEQUENCE</scope>
    <source>
        <strain evidence="6">LMG 29322</strain>
    </source>
</reference>
<dbReference type="Pfam" id="PF13144">
    <property type="entry name" value="ChapFlgA"/>
    <property type="match status" value="1"/>
</dbReference>
<dbReference type="InterPro" id="IPR017585">
    <property type="entry name" value="SAF_FlgA"/>
</dbReference>
<name>A0A157ZBR3_9BURK</name>
<proteinExistence type="predicted"/>
<dbReference type="OrthoDB" id="8561436at2"/>
<evidence type="ECO:0000313" key="6">
    <source>
        <dbReference type="EMBL" id="SAK42859.1"/>
    </source>
</evidence>
<dbReference type="EMBL" id="FCOA02000001">
    <property type="protein sequence ID" value="SAK42859.1"/>
    <property type="molecule type" value="Genomic_DNA"/>
</dbReference>
<dbReference type="AlphaFoldDB" id="A0A157ZBR3"/>
<comment type="subcellular location">
    <subcellularLocation>
        <location evidence="1">Periplasm</location>
    </subcellularLocation>
</comment>
<keyword evidence="2 4" id="KW-0732">Signal</keyword>
<evidence type="ECO:0000256" key="3">
    <source>
        <dbReference type="ARBA" id="ARBA00022764"/>
    </source>
</evidence>
<dbReference type="InterPro" id="IPR039246">
    <property type="entry name" value="Flagellar_FlgA"/>
</dbReference>
<keyword evidence="6" id="KW-0282">Flagellum</keyword>
<dbReference type="Proteomes" id="UP000054851">
    <property type="component" value="Unassembled WGS sequence"/>
</dbReference>
<keyword evidence="6" id="KW-0969">Cilium</keyword>
<accession>A0A157ZBR3</accession>
<evidence type="ECO:0000256" key="4">
    <source>
        <dbReference type="SAM" id="SignalP"/>
    </source>
</evidence>
<comment type="caution">
    <text evidence="6">The sequence shown here is derived from an EMBL/GenBank/DDBJ whole genome shotgun (WGS) entry which is preliminary data.</text>
</comment>
<evidence type="ECO:0000256" key="2">
    <source>
        <dbReference type="ARBA" id="ARBA00022729"/>
    </source>
</evidence>
<feature type="domain" description="SAF" evidence="5">
    <location>
        <begin position="323"/>
        <end position="385"/>
    </location>
</feature>
<feature type="chain" id="PRO_5007619114" evidence="4">
    <location>
        <begin position="43"/>
        <end position="447"/>
    </location>
</feature>
<gene>
    <name evidence="6" type="ORF">AWB79_00644</name>
</gene>
<feature type="signal peptide" evidence="4">
    <location>
        <begin position="1"/>
        <end position="42"/>
    </location>
</feature>
<dbReference type="InterPro" id="IPR013974">
    <property type="entry name" value="SAF"/>
</dbReference>
<evidence type="ECO:0000259" key="5">
    <source>
        <dbReference type="SMART" id="SM00858"/>
    </source>
</evidence>
<dbReference type="Pfam" id="PF17656">
    <property type="entry name" value="ChapFlgA_N"/>
    <property type="match status" value="1"/>
</dbReference>
<dbReference type="Gene3D" id="2.30.30.760">
    <property type="match status" value="1"/>
</dbReference>
<dbReference type="SMART" id="SM00858">
    <property type="entry name" value="SAF"/>
    <property type="match status" value="1"/>
</dbReference>
<dbReference type="CDD" id="cd11614">
    <property type="entry name" value="SAF_CpaB_FlgA_like"/>
    <property type="match status" value="1"/>
</dbReference>
<keyword evidence="3" id="KW-0574">Periplasm</keyword>
<evidence type="ECO:0000256" key="1">
    <source>
        <dbReference type="ARBA" id="ARBA00004418"/>
    </source>
</evidence>
<dbReference type="Gene3D" id="3.90.1210.10">
    <property type="entry name" value="Antifreeze-like/N-acetylneuraminic acid synthase C-terminal domain"/>
    <property type="match status" value="1"/>
</dbReference>
<dbReference type="InterPro" id="IPR041231">
    <property type="entry name" value="FlgA_N"/>
</dbReference>
<dbReference type="PANTHER" id="PTHR36307:SF1">
    <property type="entry name" value="FLAGELLA BASAL BODY P-RING FORMATION PROTEIN FLGA"/>
    <property type="match status" value="1"/>
</dbReference>
<evidence type="ECO:0000313" key="7">
    <source>
        <dbReference type="Proteomes" id="UP000054851"/>
    </source>
</evidence>
<dbReference type="PANTHER" id="PTHR36307">
    <property type="entry name" value="FLAGELLA BASAL BODY P-RING FORMATION PROTEIN FLGA"/>
    <property type="match status" value="1"/>
</dbReference>
<dbReference type="RefSeq" id="WP_061165879.1">
    <property type="nucleotide sequence ID" value="NZ_FCOA02000001.1"/>
</dbReference>
<dbReference type="STRING" id="1777140.AWB79_00644"/>
<organism evidence="6 7">
    <name type="scientific">Caballeronia hypogeia</name>
    <dbReference type="NCBI Taxonomy" id="1777140"/>
    <lineage>
        <taxon>Bacteria</taxon>
        <taxon>Pseudomonadati</taxon>
        <taxon>Pseudomonadota</taxon>
        <taxon>Betaproteobacteria</taxon>
        <taxon>Burkholderiales</taxon>
        <taxon>Burkholderiaceae</taxon>
        <taxon>Caballeronia</taxon>
    </lineage>
</organism>
<protein>
    <submittedName>
        <fullName evidence="6">Flagellar basal body P-ring biosynthesis protein FlgA</fullName>
    </submittedName>
</protein>
<dbReference type="GO" id="GO:0044780">
    <property type="term" value="P:bacterial-type flagellum assembly"/>
    <property type="evidence" value="ECO:0007669"/>
    <property type="project" value="InterPro"/>
</dbReference>
<keyword evidence="6" id="KW-0966">Cell projection</keyword>
<sequence length="447" mass="44907">MSRSAKRASNPTARAAATFARRTWRALAGVSLFMSVAAAAYAQSSDGMIVIPGNAETNPAAAADMAKSLNAPAARASTPVATAVAPAPVRSSGYRAATKAADAAMRNAALDLEARADAADDSMNDASGMIVIPGPAQAKPARAVVAQAPAPAPAPAPAIIKVPAASASRDVMPVVVTRDDAAASRTMNTRPVAAGTAVPAANAASPMRRVSFNPSSSAATAATPAAATLPPAPGTAATPATMQDGESIRVAALNFLQQQAAGLPGKVEITVTPVFPRGLAACSSLDPFLPTGARLWGRMTVGVRCVGERPWTLYVQARVSINATYYLAARAIAPGEVLGQADLIARDGDITAMPQAIVTDPAQAVGAVALSRVPAGLPLRTDMLRAASSVAIGQNVRVVAGGSGFSISVEGSAMNNAAPGQQVRVKTAGGQIITGIVKDSQTVEVSL</sequence>
<keyword evidence="7" id="KW-1185">Reference proteome</keyword>